<reference evidence="2 3" key="1">
    <citation type="submission" date="2022-11" db="EMBL/GenBank/DDBJ databases">
        <title>Deinococcus ZS9-10, Low Temperature and Draught-tolerating, UV-resistant Bacteria from Continental Antarctica.</title>
        <authorList>
            <person name="Cheng L."/>
        </authorList>
    </citation>
    <scope>NUCLEOTIDE SEQUENCE [LARGE SCALE GENOMIC DNA]</scope>
    <source>
        <strain evidence="2 3">ZS9-10</strain>
    </source>
</reference>
<feature type="region of interest" description="Disordered" evidence="1">
    <location>
        <begin position="1"/>
        <end position="25"/>
    </location>
</feature>
<proteinExistence type="predicted"/>
<accession>A0ABU4DNA0</accession>
<evidence type="ECO:0000313" key="3">
    <source>
        <dbReference type="Proteomes" id="UP001276150"/>
    </source>
</evidence>
<evidence type="ECO:0000256" key="1">
    <source>
        <dbReference type="SAM" id="MobiDB-lite"/>
    </source>
</evidence>
<name>A0ABU4DNA0_9DEIO</name>
<organism evidence="2 3">
    <name type="scientific">Deinococcus arenicola</name>
    <dbReference type="NCBI Taxonomy" id="2994950"/>
    <lineage>
        <taxon>Bacteria</taxon>
        <taxon>Thermotogati</taxon>
        <taxon>Deinococcota</taxon>
        <taxon>Deinococci</taxon>
        <taxon>Deinococcales</taxon>
        <taxon>Deinococcaceae</taxon>
        <taxon>Deinococcus</taxon>
    </lineage>
</organism>
<sequence>MKSSRTRTVKGRTVQGKASPSPASGLRKLMVYAPIALELLMLLRRSQKARTQKAGRGKYIKARKRDRALDFMLGQAQRRMKGRR</sequence>
<evidence type="ECO:0000313" key="2">
    <source>
        <dbReference type="EMBL" id="MDV6373828.1"/>
    </source>
</evidence>
<dbReference type="Proteomes" id="UP001276150">
    <property type="component" value="Unassembled WGS sequence"/>
</dbReference>
<dbReference type="EMBL" id="JAPMIV010000005">
    <property type="protein sequence ID" value="MDV6373828.1"/>
    <property type="molecule type" value="Genomic_DNA"/>
</dbReference>
<keyword evidence="3" id="KW-1185">Reference proteome</keyword>
<feature type="compositionally biased region" description="Basic residues" evidence="1">
    <location>
        <begin position="1"/>
        <end position="10"/>
    </location>
</feature>
<dbReference type="RefSeq" id="WP_317639145.1">
    <property type="nucleotide sequence ID" value="NZ_JAPMIV010000005.1"/>
</dbReference>
<gene>
    <name evidence="2" type="ORF">ORD21_04350</name>
</gene>
<protein>
    <submittedName>
        <fullName evidence="2">Uncharacterized protein</fullName>
    </submittedName>
</protein>
<comment type="caution">
    <text evidence="2">The sequence shown here is derived from an EMBL/GenBank/DDBJ whole genome shotgun (WGS) entry which is preliminary data.</text>
</comment>